<dbReference type="AlphaFoldDB" id="A0A2A6CT40"/>
<feature type="compositionally biased region" description="Low complexity" evidence="4">
    <location>
        <begin position="343"/>
        <end position="356"/>
    </location>
</feature>
<dbReference type="InterPro" id="IPR009050">
    <property type="entry name" value="Globin-like_sf"/>
</dbReference>
<dbReference type="PANTHER" id="PTHR46458">
    <property type="entry name" value="BLR2807 PROTEIN"/>
    <property type="match status" value="1"/>
</dbReference>
<reference evidence="6" key="1">
    <citation type="journal article" date="2008" name="Nat. Genet.">
        <title>The Pristionchus pacificus genome provides a unique perspective on nematode lifestyle and parasitism.</title>
        <authorList>
            <person name="Dieterich C."/>
            <person name="Clifton S.W."/>
            <person name="Schuster L.N."/>
            <person name="Chinwalla A."/>
            <person name="Delehaunty K."/>
            <person name="Dinkelacker I."/>
            <person name="Fulton L."/>
            <person name="Fulton R."/>
            <person name="Godfrey J."/>
            <person name="Minx P."/>
            <person name="Mitreva M."/>
            <person name="Roeseler W."/>
            <person name="Tian H."/>
            <person name="Witte H."/>
            <person name="Yang S.P."/>
            <person name="Wilson R.K."/>
            <person name="Sommer R.J."/>
        </authorList>
    </citation>
    <scope>NUCLEOTIDE SEQUENCE [LARGE SCALE GENOMIC DNA]</scope>
    <source>
        <strain evidence="6">PS312</strain>
    </source>
</reference>
<dbReference type="GO" id="GO:0019825">
    <property type="term" value="F:oxygen binding"/>
    <property type="evidence" value="ECO:0007669"/>
    <property type="project" value="InterPro"/>
</dbReference>
<dbReference type="InterPro" id="IPR044399">
    <property type="entry name" value="Mb-like_M"/>
</dbReference>
<dbReference type="CDD" id="cd01040">
    <property type="entry name" value="Mb-like"/>
    <property type="match status" value="1"/>
</dbReference>
<dbReference type="GO" id="GO:0020037">
    <property type="term" value="F:heme binding"/>
    <property type="evidence" value="ECO:0007669"/>
    <property type="project" value="InterPro"/>
</dbReference>
<evidence type="ECO:0000313" key="6">
    <source>
        <dbReference type="Proteomes" id="UP000005239"/>
    </source>
</evidence>
<dbReference type="PANTHER" id="PTHR46458:SF18">
    <property type="entry name" value="GLOBIN DOMAIN-CONTAINING PROTEIN"/>
    <property type="match status" value="1"/>
</dbReference>
<dbReference type="OrthoDB" id="5863194at2759"/>
<keyword evidence="2" id="KW-0479">Metal-binding</keyword>
<protein>
    <submittedName>
        <fullName evidence="5">Glb-22</fullName>
    </submittedName>
</protein>
<sequence>MMTAARAAGRINHYKKRTATTPTKKGIGKRISSQQSSASDDSTKSATTAAATNTHRDSLAVPDMHPLRKRSGSVPAIKMVTLASEWNMKPPHTRAIKMTWSRLCEPPRSHCKGIVALVERVWDKIDGKDATIKEIFYKAAFVDSMQRRANPDLHTQERCERRRSQNSIATLRDHTHFFVSLVSQLVQNLENDPGEMFAHLDKIGRNHAYLKQYGFKSTHWEKIGEYFIDMVVIQDCVRAYPDACRAWTLLVAAMVDRLRAAPRRGSISTIAVKGSKEELNVAPVRIFGSGNIFTAPPAPAPKCPRASVADIFSGTRRGSNGEIRVGMERRLSGGDLKMDSLKISDSPSSSERSVSAEARRRSYCKLEDVAESLIERKNGVALDCSSMSSKCPMAALRGGLPETKSSSALA</sequence>
<accession>A0A8R1YE43</accession>
<feature type="region of interest" description="Disordered" evidence="4">
    <location>
        <begin position="336"/>
        <end position="357"/>
    </location>
</feature>
<keyword evidence="3" id="KW-0408">Iron</keyword>
<accession>A0A2A6CT40</accession>
<keyword evidence="6" id="KW-1185">Reference proteome</keyword>
<dbReference type="GO" id="GO:0046872">
    <property type="term" value="F:metal ion binding"/>
    <property type="evidence" value="ECO:0007669"/>
    <property type="project" value="UniProtKB-KW"/>
</dbReference>
<keyword evidence="1" id="KW-0349">Heme</keyword>
<proteinExistence type="predicted"/>
<dbReference type="Gene3D" id="1.10.490.10">
    <property type="entry name" value="Globins"/>
    <property type="match status" value="1"/>
</dbReference>
<dbReference type="EnsemblMetazoa" id="PPA19082.1">
    <property type="protein sequence ID" value="PPA19082.1"/>
    <property type="gene ID" value="WBGene00108636"/>
</dbReference>
<evidence type="ECO:0000256" key="2">
    <source>
        <dbReference type="ARBA" id="ARBA00022723"/>
    </source>
</evidence>
<evidence type="ECO:0000256" key="1">
    <source>
        <dbReference type="ARBA" id="ARBA00022617"/>
    </source>
</evidence>
<evidence type="ECO:0000256" key="4">
    <source>
        <dbReference type="SAM" id="MobiDB-lite"/>
    </source>
</evidence>
<name>A0A2A6CT40_PRIPA</name>
<evidence type="ECO:0000256" key="3">
    <source>
        <dbReference type="ARBA" id="ARBA00023004"/>
    </source>
</evidence>
<gene>
    <name evidence="5" type="primary">WBGene00108636</name>
</gene>
<dbReference type="InterPro" id="IPR050532">
    <property type="entry name" value="Globin-like_OT"/>
</dbReference>
<dbReference type="InterPro" id="IPR012292">
    <property type="entry name" value="Globin/Proto"/>
</dbReference>
<dbReference type="Proteomes" id="UP000005239">
    <property type="component" value="Unassembled WGS sequence"/>
</dbReference>
<organism evidence="5 6">
    <name type="scientific">Pristionchus pacificus</name>
    <name type="common">Parasitic nematode worm</name>
    <dbReference type="NCBI Taxonomy" id="54126"/>
    <lineage>
        <taxon>Eukaryota</taxon>
        <taxon>Metazoa</taxon>
        <taxon>Ecdysozoa</taxon>
        <taxon>Nematoda</taxon>
        <taxon>Chromadorea</taxon>
        <taxon>Rhabditida</taxon>
        <taxon>Rhabditina</taxon>
        <taxon>Diplogasteromorpha</taxon>
        <taxon>Diplogasteroidea</taxon>
        <taxon>Neodiplogasteridae</taxon>
        <taxon>Pristionchus</taxon>
    </lineage>
</organism>
<feature type="compositionally biased region" description="Low complexity" evidence="4">
    <location>
        <begin position="32"/>
        <end position="53"/>
    </location>
</feature>
<feature type="region of interest" description="Disordered" evidence="4">
    <location>
        <begin position="1"/>
        <end position="72"/>
    </location>
</feature>
<evidence type="ECO:0000313" key="5">
    <source>
        <dbReference type="EnsemblMetazoa" id="PPA19082.1"/>
    </source>
</evidence>
<reference evidence="5" key="2">
    <citation type="submission" date="2022-06" db="UniProtKB">
        <authorList>
            <consortium name="EnsemblMetazoa"/>
        </authorList>
    </citation>
    <scope>IDENTIFICATION</scope>
    <source>
        <strain evidence="5">PS312</strain>
    </source>
</reference>
<dbReference type="SUPFAM" id="SSF46458">
    <property type="entry name" value="Globin-like"/>
    <property type="match status" value="1"/>
</dbReference>